<keyword evidence="12" id="KW-1185">Reference proteome</keyword>
<evidence type="ECO:0000256" key="9">
    <source>
        <dbReference type="SAM" id="MobiDB-lite"/>
    </source>
</evidence>
<dbReference type="PROSITE" id="PS50928">
    <property type="entry name" value="ABC_TM1"/>
    <property type="match status" value="1"/>
</dbReference>
<feature type="compositionally biased region" description="Basic residues" evidence="9">
    <location>
        <begin position="525"/>
        <end position="545"/>
    </location>
</feature>
<feature type="transmembrane region" description="Helical" evidence="8">
    <location>
        <begin position="210"/>
        <end position="229"/>
    </location>
</feature>
<evidence type="ECO:0000313" key="12">
    <source>
        <dbReference type="Proteomes" id="UP000004946"/>
    </source>
</evidence>
<dbReference type="PANTHER" id="PTHR30177">
    <property type="entry name" value="GLYCINE BETAINE/L-PROLINE TRANSPORT SYSTEM PERMEASE PROTEIN PROW"/>
    <property type="match status" value="1"/>
</dbReference>
<dbReference type="Gene3D" id="3.40.190.120">
    <property type="entry name" value="Osmoprotection protein (prox), domain 2"/>
    <property type="match status" value="1"/>
</dbReference>
<comment type="caution">
    <text evidence="11">The sequence shown here is derived from an EMBL/GenBank/DDBJ whole genome shotgun (WGS) entry which is preliminary data.</text>
</comment>
<dbReference type="InterPro" id="IPR058089">
    <property type="entry name" value="EgtUBC_SBD"/>
</dbReference>
<dbReference type="CDD" id="cd13610">
    <property type="entry name" value="PBP2_ChoS"/>
    <property type="match status" value="1"/>
</dbReference>
<dbReference type="AlphaFoldDB" id="E6K098"/>
<dbReference type="Pfam" id="PF00528">
    <property type="entry name" value="BPD_transp_1"/>
    <property type="match status" value="1"/>
</dbReference>
<dbReference type="CDD" id="cd06261">
    <property type="entry name" value="TM_PBP2"/>
    <property type="match status" value="1"/>
</dbReference>
<dbReference type="PATRIC" id="fig|864564.6.peg.1419"/>
<evidence type="ECO:0000256" key="2">
    <source>
        <dbReference type="ARBA" id="ARBA00022448"/>
    </source>
</evidence>
<accession>E6K098</accession>
<evidence type="ECO:0000256" key="3">
    <source>
        <dbReference type="ARBA" id="ARBA00022692"/>
    </source>
</evidence>
<dbReference type="Gene3D" id="1.10.3720.10">
    <property type="entry name" value="MetI-like"/>
    <property type="match status" value="1"/>
</dbReference>
<dbReference type="EMBL" id="AEON01000001">
    <property type="protein sequence ID" value="EFT83289.1"/>
    <property type="molecule type" value="Genomic_DNA"/>
</dbReference>
<sequence>MTDLIATFHERFGDWTTALLQHLRISLLSLLLAIVIAIPLAIWLYNKKRASEAILQVTGIFQTIPSLALLGLLIPLMGIGTVPAVTALVIYALFPIVQGTVTGLRGIDPSLVEAGEAFGMTQGERLRKYEIPLAMPVIIAGVRTAAIMIIGTATLASLIGAGGLGDFILLGIDRNDNSLILIGAISAALLAILFSTLIHWLEKQSLKKIMVAFLVLVVGLVGSYTPTWATAIQASRSGTETLVIAGKLGPEPEILINMYKQLIEANSSLKVTVKPNFGKTTFLYKALKRGDIDIYPEFSGTITESLLRSKPGASSSKKSTLPDLVYKQARDGIYQQDQLILLKPMKFSDTYAVAVKKTFAKENGIRDISDLASVQGTATAGFTAEFNDRDDGNRGLTSLYGLNLTVKTMDPSLRYSAINDGQVQIVDAYSTDAEIAQYNLVTLTDSKHLFPPYQGAPLMKESLVRKHPELRTILNELAGKISDSEMSRMNYQVKFEGKPASTVAHDYLVKEGLLKKYKAKDNSKGKAKRKRGERRKSKVKRTRSH</sequence>
<dbReference type="Gene3D" id="3.40.190.10">
    <property type="entry name" value="Periplasmic binding protein-like II"/>
    <property type="match status" value="1"/>
</dbReference>
<comment type="subcellular location">
    <subcellularLocation>
        <location evidence="8">Cell membrane</location>
        <topology evidence="8">Multi-pass membrane protein</topology>
    </subcellularLocation>
    <subcellularLocation>
        <location evidence="1">Membrane</location>
        <topology evidence="1">Multi-pass membrane protein</topology>
    </subcellularLocation>
</comment>
<comment type="similarity">
    <text evidence="7">In the N-terminal section; belongs to the binding-protein-dependent transport system permease family.</text>
</comment>
<evidence type="ECO:0000256" key="5">
    <source>
        <dbReference type="ARBA" id="ARBA00023136"/>
    </source>
</evidence>
<dbReference type="InterPro" id="IPR000515">
    <property type="entry name" value="MetI-like"/>
</dbReference>
<dbReference type="SUPFAM" id="SSF161098">
    <property type="entry name" value="MetI-like"/>
    <property type="match status" value="1"/>
</dbReference>
<evidence type="ECO:0000256" key="1">
    <source>
        <dbReference type="ARBA" id="ARBA00004141"/>
    </source>
</evidence>
<dbReference type="FunFam" id="1.10.3720.10:FF:000001">
    <property type="entry name" value="Glycine betaine ABC transporter, permease"/>
    <property type="match status" value="1"/>
</dbReference>
<feature type="transmembrane region" description="Helical" evidence="8">
    <location>
        <begin position="133"/>
        <end position="159"/>
    </location>
</feature>
<comment type="similarity">
    <text evidence="6">In the C-terminal section; belongs to the OsmX family.</text>
</comment>
<keyword evidence="5 8" id="KW-0472">Membrane</keyword>
<evidence type="ECO:0000259" key="10">
    <source>
        <dbReference type="PROSITE" id="PS50928"/>
    </source>
</evidence>
<dbReference type="HOGENOM" id="CLU_038355_0_0_11"/>
<keyword evidence="2 8" id="KW-0813">Transport</keyword>
<dbReference type="InterPro" id="IPR007210">
    <property type="entry name" value="ABC_Gly_betaine_transp_sub-bd"/>
</dbReference>
<feature type="region of interest" description="Disordered" evidence="9">
    <location>
        <begin position="519"/>
        <end position="545"/>
    </location>
</feature>
<dbReference type="InterPro" id="IPR051204">
    <property type="entry name" value="ABC_transp_perm/SBD"/>
</dbReference>
<dbReference type="SUPFAM" id="SSF53850">
    <property type="entry name" value="Periplasmic binding protein-like II"/>
    <property type="match status" value="1"/>
</dbReference>
<organism evidence="11 12">
    <name type="scientific">Parascardovia denticolens DSM 10105 = JCM 12538</name>
    <dbReference type="NCBI Taxonomy" id="864564"/>
    <lineage>
        <taxon>Bacteria</taxon>
        <taxon>Bacillati</taxon>
        <taxon>Actinomycetota</taxon>
        <taxon>Actinomycetes</taxon>
        <taxon>Bifidobacteriales</taxon>
        <taxon>Bifidobacteriaceae</taxon>
        <taxon>Parascardovia</taxon>
    </lineage>
</organism>
<proteinExistence type="inferred from homology"/>
<keyword evidence="3 8" id="KW-0812">Transmembrane</keyword>
<feature type="transmembrane region" description="Helical" evidence="8">
    <location>
        <begin position="80"/>
        <end position="97"/>
    </location>
</feature>
<gene>
    <name evidence="11" type="ORF">HMPREF0620_0294</name>
</gene>
<keyword evidence="4 8" id="KW-1133">Transmembrane helix</keyword>
<dbReference type="Pfam" id="PF04069">
    <property type="entry name" value="OpuAC"/>
    <property type="match status" value="1"/>
</dbReference>
<dbReference type="eggNOG" id="COG1732">
    <property type="taxonomic scope" value="Bacteria"/>
</dbReference>
<dbReference type="InterPro" id="IPR035906">
    <property type="entry name" value="MetI-like_sf"/>
</dbReference>
<evidence type="ECO:0000256" key="4">
    <source>
        <dbReference type="ARBA" id="ARBA00022989"/>
    </source>
</evidence>
<evidence type="ECO:0000313" key="11">
    <source>
        <dbReference type="EMBL" id="EFT83289.1"/>
    </source>
</evidence>
<feature type="transmembrane region" description="Helical" evidence="8">
    <location>
        <begin position="179"/>
        <end position="198"/>
    </location>
</feature>
<evidence type="ECO:0000256" key="8">
    <source>
        <dbReference type="RuleBase" id="RU363032"/>
    </source>
</evidence>
<feature type="transmembrane region" description="Helical" evidence="8">
    <location>
        <begin position="25"/>
        <end position="46"/>
    </location>
</feature>
<protein>
    <submittedName>
        <fullName evidence="11">ABC transporter, substrate-binding protein, QAT family</fullName>
    </submittedName>
</protein>
<reference evidence="11 12" key="1">
    <citation type="submission" date="2010-12" db="EMBL/GenBank/DDBJ databases">
        <authorList>
            <person name="Muzny D."/>
            <person name="Qin X."/>
            <person name="Buhay C."/>
            <person name="Dugan-Rocha S."/>
            <person name="Ding Y."/>
            <person name="Chen G."/>
            <person name="Hawes A."/>
            <person name="Holder M."/>
            <person name="Jhangiani S."/>
            <person name="Johnson A."/>
            <person name="Khan Z."/>
            <person name="Li Z."/>
            <person name="Liu W."/>
            <person name="Liu X."/>
            <person name="Perez L."/>
            <person name="Shen H."/>
            <person name="Wang Q."/>
            <person name="Watt J."/>
            <person name="Xi L."/>
            <person name="Xin Y."/>
            <person name="Zhou J."/>
            <person name="Deng J."/>
            <person name="Jiang H."/>
            <person name="Liu Y."/>
            <person name="Qu J."/>
            <person name="Song X.-Z."/>
            <person name="Zhang L."/>
            <person name="Villasana D."/>
            <person name="Johnson A."/>
            <person name="Liu J."/>
            <person name="Liyanage D."/>
            <person name="Lorensuhewa L."/>
            <person name="Robinson T."/>
            <person name="Song A."/>
            <person name="Song B.-B."/>
            <person name="Dinh H."/>
            <person name="Thornton R."/>
            <person name="Coyle M."/>
            <person name="Francisco L."/>
            <person name="Jackson L."/>
            <person name="Javaid M."/>
            <person name="Korchina V."/>
            <person name="Kovar C."/>
            <person name="Mata R."/>
            <person name="Mathew T."/>
            <person name="Ngo R."/>
            <person name="Nguyen L."/>
            <person name="Nguyen N."/>
            <person name="Okwuonu G."/>
            <person name="Ongeri F."/>
            <person name="Pham C."/>
            <person name="Simmons D."/>
            <person name="Wilczek-Boney K."/>
            <person name="Hale W."/>
            <person name="Jakkamsetti A."/>
            <person name="Pham P."/>
            <person name="Ruth R."/>
            <person name="San Lucas F."/>
            <person name="Warren J."/>
            <person name="Zhang J."/>
            <person name="Zhao Z."/>
            <person name="Zhou C."/>
            <person name="Zhu D."/>
            <person name="Lee S."/>
            <person name="Bess C."/>
            <person name="Blankenburg K."/>
            <person name="Forbes L."/>
            <person name="Fu Q."/>
            <person name="Gubbala S."/>
            <person name="Hirani K."/>
            <person name="Jayaseelan J.C."/>
            <person name="Lara F."/>
            <person name="Munidasa M."/>
            <person name="Palculict T."/>
            <person name="Patil S."/>
            <person name="Pu L.-L."/>
            <person name="Saada N."/>
            <person name="Tang L."/>
            <person name="Weissenberger G."/>
            <person name="Zhu Y."/>
            <person name="Hemphill L."/>
            <person name="Shang Y."/>
            <person name="Youmans B."/>
            <person name="Ayvaz T."/>
            <person name="Ross M."/>
            <person name="Santibanez J."/>
            <person name="Aqrawi P."/>
            <person name="Gross S."/>
            <person name="Joshi V."/>
            <person name="Fowler G."/>
            <person name="Nazareth L."/>
            <person name="Reid J."/>
            <person name="Worley K."/>
            <person name="Petrosino J."/>
            <person name="Highlander S."/>
            <person name="Gibbs R."/>
        </authorList>
    </citation>
    <scope>NUCLEOTIDE SEQUENCE [LARGE SCALE GENOMIC DNA]</scope>
    <source>
        <strain evidence="11 12">DSM 10105</strain>
    </source>
</reference>
<dbReference type="RefSeq" id="WP_006288718.1">
    <property type="nucleotide sequence ID" value="NZ_AP012333.1"/>
</dbReference>
<comment type="similarity">
    <text evidence="8">Belongs to the binding-protein-dependent transport system permease family.</text>
</comment>
<dbReference type="GO" id="GO:0022857">
    <property type="term" value="F:transmembrane transporter activity"/>
    <property type="evidence" value="ECO:0007669"/>
    <property type="project" value="InterPro"/>
</dbReference>
<evidence type="ECO:0000256" key="6">
    <source>
        <dbReference type="ARBA" id="ARBA00035642"/>
    </source>
</evidence>
<dbReference type="Proteomes" id="UP000004946">
    <property type="component" value="Chromosome"/>
</dbReference>
<name>E6K098_PARDN</name>
<dbReference type="PANTHER" id="PTHR30177:SF4">
    <property type="entry name" value="OSMOPROTECTANT IMPORT PERMEASE PROTEIN OSMW"/>
    <property type="match status" value="1"/>
</dbReference>
<evidence type="ECO:0000256" key="7">
    <source>
        <dbReference type="ARBA" id="ARBA00035652"/>
    </source>
</evidence>
<dbReference type="GO" id="GO:0043190">
    <property type="term" value="C:ATP-binding cassette (ABC) transporter complex"/>
    <property type="evidence" value="ECO:0007669"/>
    <property type="project" value="InterPro"/>
</dbReference>
<dbReference type="KEGG" id="pdo:PSDT_1292"/>
<feature type="transmembrane region" description="Helical" evidence="8">
    <location>
        <begin position="53"/>
        <end position="74"/>
    </location>
</feature>
<dbReference type="eggNOG" id="COG1174">
    <property type="taxonomic scope" value="Bacteria"/>
</dbReference>
<feature type="domain" description="ABC transmembrane type-1" evidence="10">
    <location>
        <begin position="19"/>
        <end position="198"/>
    </location>
</feature>
<dbReference type="GO" id="GO:0031460">
    <property type="term" value="P:glycine betaine transport"/>
    <property type="evidence" value="ECO:0007669"/>
    <property type="project" value="TreeGrafter"/>
</dbReference>